<feature type="signal peptide" evidence="1">
    <location>
        <begin position="1"/>
        <end position="19"/>
    </location>
</feature>
<organism evidence="2 3">
    <name type="scientific">Devosia soli</name>
    <dbReference type="NCBI Taxonomy" id="361041"/>
    <lineage>
        <taxon>Bacteria</taxon>
        <taxon>Pseudomonadati</taxon>
        <taxon>Pseudomonadota</taxon>
        <taxon>Alphaproteobacteria</taxon>
        <taxon>Hyphomicrobiales</taxon>
        <taxon>Devosiaceae</taxon>
        <taxon>Devosia</taxon>
    </lineage>
</organism>
<comment type="caution">
    <text evidence="2">The sequence shown here is derived from an EMBL/GenBank/DDBJ whole genome shotgun (WGS) entry which is preliminary data.</text>
</comment>
<accession>A0A0F5L5H5</accession>
<evidence type="ECO:0000256" key="1">
    <source>
        <dbReference type="SAM" id="SignalP"/>
    </source>
</evidence>
<keyword evidence="1" id="KW-0732">Signal</keyword>
<dbReference type="STRING" id="361041.VW35_15205"/>
<gene>
    <name evidence="2" type="ORF">VW35_15205</name>
</gene>
<keyword evidence="3" id="KW-1185">Reference proteome</keyword>
<dbReference type="RefSeq" id="WP_046143934.1">
    <property type="nucleotide sequence ID" value="NZ_LAJG01000025.1"/>
</dbReference>
<dbReference type="Pfam" id="PF11604">
    <property type="entry name" value="CusF_Ec"/>
    <property type="match status" value="1"/>
</dbReference>
<evidence type="ECO:0000313" key="3">
    <source>
        <dbReference type="Proteomes" id="UP000033514"/>
    </source>
</evidence>
<dbReference type="Proteomes" id="UP000033514">
    <property type="component" value="Unassembled WGS sequence"/>
</dbReference>
<reference evidence="2 3" key="1">
    <citation type="submission" date="2015-03" db="EMBL/GenBank/DDBJ databases">
        <authorList>
            <person name="Hassan Y.I."/>
            <person name="Lepp D."/>
            <person name="Zhou T."/>
        </authorList>
    </citation>
    <scope>NUCLEOTIDE SEQUENCE [LARGE SCALE GENOMIC DNA]</scope>
    <source>
        <strain evidence="2 3">GH2-10</strain>
    </source>
</reference>
<feature type="chain" id="PRO_5002491596" evidence="1">
    <location>
        <begin position="20"/>
        <end position="94"/>
    </location>
</feature>
<dbReference type="Gene3D" id="2.40.50.320">
    <property type="entry name" value="Copper binding periplasmic protein CusF"/>
    <property type="match status" value="1"/>
</dbReference>
<dbReference type="OrthoDB" id="7371803at2"/>
<dbReference type="AlphaFoldDB" id="A0A0F5L5H5"/>
<dbReference type="InterPro" id="IPR042230">
    <property type="entry name" value="CusF_sf"/>
</dbReference>
<dbReference type="PATRIC" id="fig|361041.3.peg.2433"/>
<proteinExistence type="predicted"/>
<sequence>MRKFLTAAAFAILPTFAMAATVPVQGEIKKINEAQGKITLKHGPITNLDMDGMTMVFTMADPSLLKSLAVGDQVVFEADRVNGKITVVKIEAAN</sequence>
<protein>
    <submittedName>
        <fullName evidence="2">RND transporter</fullName>
    </submittedName>
</protein>
<dbReference type="EMBL" id="LAJG01000025">
    <property type="protein sequence ID" value="KKB77485.1"/>
    <property type="molecule type" value="Genomic_DNA"/>
</dbReference>
<dbReference type="InterPro" id="IPR021647">
    <property type="entry name" value="CusF_Ec"/>
</dbReference>
<evidence type="ECO:0000313" key="2">
    <source>
        <dbReference type="EMBL" id="KKB77485.1"/>
    </source>
</evidence>
<name>A0A0F5L5H5_9HYPH</name>